<sequence>VVVKQPELPTSETEFIDIFFKENLEQLNKYKSLFKDISDDDEKEKTYAVICQKDICE</sequence>
<proteinExistence type="predicted"/>
<feature type="non-terminal residue" evidence="1">
    <location>
        <position position="1"/>
    </location>
</feature>
<accession>A0A9N9K9J5</accession>
<dbReference type="EMBL" id="CAJVPY010051890">
    <property type="protein sequence ID" value="CAG8814893.1"/>
    <property type="molecule type" value="Genomic_DNA"/>
</dbReference>
<name>A0A9N9K9J5_9GLOM</name>
<feature type="non-terminal residue" evidence="1">
    <location>
        <position position="57"/>
    </location>
</feature>
<reference evidence="1" key="1">
    <citation type="submission" date="2021-06" db="EMBL/GenBank/DDBJ databases">
        <authorList>
            <person name="Kallberg Y."/>
            <person name="Tangrot J."/>
            <person name="Rosling A."/>
        </authorList>
    </citation>
    <scope>NUCLEOTIDE SEQUENCE</scope>
    <source>
        <strain evidence="1">MA453B</strain>
    </source>
</reference>
<gene>
    <name evidence="1" type="ORF">DERYTH_LOCUS26032</name>
</gene>
<evidence type="ECO:0000313" key="2">
    <source>
        <dbReference type="Proteomes" id="UP000789405"/>
    </source>
</evidence>
<comment type="caution">
    <text evidence="1">The sequence shown here is derived from an EMBL/GenBank/DDBJ whole genome shotgun (WGS) entry which is preliminary data.</text>
</comment>
<protein>
    <submittedName>
        <fullName evidence="1">16630_t:CDS:1</fullName>
    </submittedName>
</protein>
<organism evidence="1 2">
    <name type="scientific">Dentiscutata erythropus</name>
    <dbReference type="NCBI Taxonomy" id="1348616"/>
    <lineage>
        <taxon>Eukaryota</taxon>
        <taxon>Fungi</taxon>
        <taxon>Fungi incertae sedis</taxon>
        <taxon>Mucoromycota</taxon>
        <taxon>Glomeromycotina</taxon>
        <taxon>Glomeromycetes</taxon>
        <taxon>Diversisporales</taxon>
        <taxon>Gigasporaceae</taxon>
        <taxon>Dentiscutata</taxon>
    </lineage>
</organism>
<keyword evidence="2" id="KW-1185">Reference proteome</keyword>
<dbReference type="AlphaFoldDB" id="A0A9N9K9J5"/>
<dbReference type="Proteomes" id="UP000789405">
    <property type="component" value="Unassembled WGS sequence"/>
</dbReference>
<evidence type="ECO:0000313" key="1">
    <source>
        <dbReference type="EMBL" id="CAG8814893.1"/>
    </source>
</evidence>